<dbReference type="AlphaFoldDB" id="A0A5N5TEB1"/>
<keyword evidence="17" id="KW-1185">Reference proteome</keyword>
<evidence type="ECO:0000313" key="17">
    <source>
        <dbReference type="Proteomes" id="UP000326759"/>
    </source>
</evidence>
<evidence type="ECO:0000256" key="1">
    <source>
        <dbReference type="ARBA" id="ARBA00004123"/>
    </source>
</evidence>
<dbReference type="GO" id="GO:0044545">
    <property type="term" value="C:NSL complex"/>
    <property type="evidence" value="ECO:0007669"/>
    <property type="project" value="TreeGrafter"/>
</dbReference>
<evidence type="ECO:0000256" key="9">
    <source>
        <dbReference type="ARBA" id="ARBA00023242"/>
    </source>
</evidence>
<evidence type="ECO:0000256" key="13">
    <source>
        <dbReference type="ARBA" id="ARBA00093543"/>
    </source>
</evidence>
<evidence type="ECO:0000256" key="2">
    <source>
        <dbReference type="ARBA" id="ARBA00004173"/>
    </source>
</evidence>
<comment type="caution">
    <text evidence="16">The sequence shown here is derived from an EMBL/GenBank/DDBJ whole genome shotgun (WGS) entry which is preliminary data.</text>
</comment>
<dbReference type="GO" id="GO:0005739">
    <property type="term" value="C:mitochondrion"/>
    <property type="evidence" value="ECO:0007669"/>
    <property type="project" value="UniProtKB-SubCell"/>
</dbReference>
<comment type="function">
    <text evidence="12">Non-catalytic component of the NSL histone acetyltransferase complex, a multiprotein complex that mediates histone H4 acetylation at 'Lys-5'- and 'Lys-8' (H4K5ac and H4K8ac) at transcription start sites and promotes transcription initiation. Required for NSL complex stability and for transcription of intraciliary transport genes in both ciliated and non-ciliated cells by regulating histone H4 acetylation at 'Lys-5'- and 'Lys-12' (H4K5ac and H4K12ac). This is necessary for cilium assembly in ciliated cells and for organization of the microtubule cytoskeleton in non-ciliated cells. Required within the NSL complex to maintain nuclear architecture stability by promoting KAT8-mediated acetylation of lamin LMNA.</text>
</comment>
<evidence type="ECO:0000256" key="10">
    <source>
        <dbReference type="ARBA" id="ARBA00032947"/>
    </source>
</evidence>
<protein>
    <recommendedName>
        <fullName evidence="3">KAT8 regulatory NSL complex subunit 2</fullName>
    </recommendedName>
    <alternativeName>
        <fullName evidence="11">NSL complex protein NSL2</fullName>
    </alternativeName>
    <alternativeName>
        <fullName evidence="10">Non-specific lethal 2 homolog</fullName>
    </alternativeName>
</protein>
<dbReference type="GO" id="GO:0006325">
    <property type="term" value="P:chromatin organization"/>
    <property type="evidence" value="ECO:0007669"/>
    <property type="project" value="UniProtKB-KW"/>
</dbReference>
<evidence type="ECO:0000256" key="8">
    <source>
        <dbReference type="ARBA" id="ARBA00023128"/>
    </source>
</evidence>
<dbReference type="GO" id="GO:0005634">
    <property type="term" value="C:nucleus"/>
    <property type="evidence" value="ECO:0007669"/>
    <property type="project" value="UniProtKB-SubCell"/>
</dbReference>
<keyword evidence="7" id="KW-0156">Chromatin regulator</keyword>
<evidence type="ECO:0000256" key="4">
    <source>
        <dbReference type="ARBA" id="ARBA00022499"/>
    </source>
</evidence>
<keyword evidence="5" id="KW-0597">Phosphoprotein</keyword>
<evidence type="ECO:0000256" key="12">
    <source>
        <dbReference type="ARBA" id="ARBA00093359"/>
    </source>
</evidence>
<evidence type="ECO:0000256" key="6">
    <source>
        <dbReference type="ARBA" id="ARBA00022843"/>
    </source>
</evidence>
<dbReference type="PANTHER" id="PTHR13453">
    <property type="entry name" value="KAT8 REGULATORY NSL COMPLEX SUBUNIT 2"/>
    <property type="match status" value="1"/>
</dbReference>
<feature type="domain" description="KANL2-like probable zinc-finger" evidence="15">
    <location>
        <begin position="212"/>
        <end position="269"/>
    </location>
</feature>
<evidence type="ECO:0000259" key="15">
    <source>
        <dbReference type="Pfam" id="PF13891"/>
    </source>
</evidence>
<evidence type="ECO:0000256" key="14">
    <source>
        <dbReference type="SAM" id="MobiDB-lite"/>
    </source>
</evidence>
<dbReference type="Pfam" id="PF13891">
    <property type="entry name" value="zf-C3HC3H_KANSL2"/>
    <property type="match status" value="1"/>
</dbReference>
<proteinExistence type="predicted"/>
<dbReference type="Proteomes" id="UP000326759">
    <property type="component" value="Unassembled WGS sequence"/>
</dbReference>
<evidence type="ECO:0000256" key="5">
    <source>
        <dbReference type="ARBA" id="ARBA00022553"/>
    </source>
</evidence>
<name>A0A5N5TEB1_9CRUS</name>
<keyword evidence="8" id="KW-0496">Mitochondrion</keyword>
<reference evidence="16 17" key="1">
    <citation type="journal article" date="2019" name="PLoS Biol.">
        <title>Sex chromosomes control vertical transmission of feminizing Wolbachia symbionts in an isopod.</title>
        <authorList>
            <person name="Becking T."/>
            <person name="Chebbi M.A."/>
            <person name="Giraud I."/>
            <person name="Moumen B."/>
            <person name="Laverre T."/>
            <person name="Caubet Y."/>
            <person name="Peccoud J."/>
            <person name="Gilbert C."/>
            <person name="Cordaux R."/>
        </authorList>
    </citation>
    <scope>NUCLEOTIDE SEQUENCE [LARGE SCALE GENOMIC DNA]</scope>
    <source>
        <strain evidence="16">ANa2</strain>
        <tissue evidence="16">Whole body excluding digestive tract and cuticle</tissue>
    </source>
</reference>
<keyword evidence="9" id="KW-0539">Nucleus</keyword>
<accession>A0A5N5TEB1</accession>
<dbReference type="InterPro" id="IPR026316">
    <property type="entry name" value="NSL2"/>
</dbReference>
<feature type="compositionally biased region" description="Polar residues" evidence="14">
    <location>
        <begin position="322"/>
        <end position="345"/>
    </location>
</feature>
<comment type="subunit">
    <text evidence="13">Component of the NSL complex at least composed of KAT8/MOF, KANSL1, KANSL2, KANSL3, MCRS1, PHF20, OGT1/OGT, WDR5 and HCFC1.</text>
</comment>
<evidence type="ECO:0000313" key="16">
    <source>
        <dbReference type="EMBL" id="KAB7504567.1"/>
    </source>
</evidence>
<sequence>MKKSKRVKPFHLDSPQACLNQLSHHQVSQISTFQNGFPDPNVLPSVASVALQSEMPEESFMEAISDLDVRLLQRTEDDSELDSAESDVDPLEHAGTFTTEEVSRVYLEKLQKLRSLYVGEFKRFTHLLKENKRQYLQALRTEKETMMSIHDQPKENIEERLAYEELKHLAFYHRHSGKEALLHKKFLDKKTQAGETVPPKQSSSKCIYSEGSWKCGVKTVPYSKYCFKHILQDDHQVLFKPCGSTQGGGEECVTPVIPLPHTPMCIYHTPVPSPLPLSEICRDEGETWPISSNPKIIDLSETSAFVISEIPPENVMEEDGSENQTQTNTLSAPIPGTSSSLNNGR</sequence>
<evidence type="ECO:0000256" key="11">
    <source>
        <dbReference type="ARBA" id="ARBA00033378"/>
    </source>
</evidence>
<keyword evidence="4" id="KW-1017">Isopeptide bond</keyword>
<dbReference type="PANTHER" id="PTHR13453:SF1">
    <property type="entry name" value="KAT8 REGULATORY NSL COMPLEX SUBUNIT 2"/>
    <property type="match status" value="1"/>
</dbReference>
<dbReference type="EMBL" id="SEYY01002839">
    <property type="protein sequence ID" value="KAB7504567.1"/>
    <property type="molecule type" value="Genomic_DNA"/>
</dbReference>
<dbReference type="OrthoDB" id="677315at2759"/>
<comment type="subcellular location">
    <subcellularLocation>
        <location evidence="2">Mitochondrion</location>
    </subcellularLocation>
    <subcellularLocation>
        <location evidence="1">Nucleus</location>
    </subcellularLocation>
</comment>
<evidence type="ECO:0000256" key="7">
    <source>
        <dbReference type="ARBA" id="ARBA00022853"/>
    </source>
</evidence>
<dbReference type="InterPro" id="IPR025927">
    <property type="entry name" value="Znf_KANL2-like"/>
</dbReference>
<keyword evidence="6" id="KW-0832">Ubl conjugation</keyword>
<feature type="region of interest" description="Disordered" evidence="14">
    <location>
        <begin position="312"/>
        <end position="345"/>
    </location>
</feature>
<organism evidence="16 17">
    <name type="scientific">Armadillidium nasatum</name>
    <dbReference type="NCBI Taxonomy" id="96803"/>
    <lineage>
        <taxon>Eukaryota</taxon>
        <taxon>Metazoa</taxon>
        <taxon>Ecdysozoa</taxon>
        <taxon>Arthropoda</taxon>
        <taxon>Crustacea</taxon>
        <taxon>Multicrustacea</taxon>
        <taxon>Malacostraca</taxon>
        <taxon>Eumalacostraca</taxon>
        <taxon>Peracarida</taxon>
        <taxon>Isopoda</taxon>
        <taxon>Oniscidea</taxon>
        <taxon>Crinocheta</taxon>
        <taxon>Armadillidiidae</taxon>
        <taxon>Armadillidium</taxon>
    </lineage>
</organism>
<gene>
    <name evidence="16" type="primary">KANSL2</name>
    <name evidence="16" type="ORF">Anas_10075</name>
</gene>
<evidence type="ECO:0000256" key="3">
    <source>
        <dbReference type="ARBA" id="ARBA00015508"/>
    </source>
</evidence>